<name>A0A4R5TZJ1_9MICC</name>
<dbReference type="Proteomes" id="UP000295411">
    <property type="component" value="Unassembled WGS sequence"/>
</dbReference>
<dbReference type="InterPro" id="IPR011766">
    <property type="entry name" value="TPP_enzyme_TPP-bd"/>
</dbReference>
<dbReference type="Pfam" id="PF02776">
    <property type="entry name" value="TPP_enzyme_N"/>
    <property type="match status" value="1"/>
</dbReference>
<evidence type="ECO:0000259" key="6">
    <source>
        <dbReference type="Pfam" id="PF02775"/>
    </source>
</evidence>
<evidence type="ECO:0000256" key="4">
    <source>
        <dbReference type="RuleBase" id="RU362132"/>
    </source>
</evidence>
<dbReference type="InterPro" id="IPR029061">
    <property type="entry name" value="THDP-binding"/>
</dbReference>
<feature type="domain" description="Thiamine pyrophosphate enzyme N-terminal TPP-binding" evidence="7">
    <location>
        <begin position="4"/>
        <end position="117"/>
    </location>
</feature>
<comment type="similarity">
    <text evidence="2 4">Belongs to the TPP enzyme family.</text>
</comment>
<dbReference type="PANTHER" id="PTHR18968">
    <property type="entry name" value="THIAMINE PYROPHOSPHATE ENZYMES"/>
    <property type="match status" value="1"/>
</dbReference>
<evidence type="ECO:0000259" key="5">
    <source>
        <dbReference type="Pfam" id="PF00205"/>
    </source>
</evidence>
<gene>
    <name evidence="8" type="ORF">E2F48_05275</name>
</gene>
<comment type="caution">
    <text evidence="8">The sequence shown here is derived from an EMBL/GenBank/DDBJ whole genome shotgun (WGS) entry which is preliminary data.</text>
</comment>
<dbReference type="Pfam" id="PF00205">
    <property type="entry name" value="TPP_enzyme_M"/>
    <property type="match status" value="1"/>
</dbReference>
<dbReference type="NCBIfam" id="NF005712">
    <property type="entry name" value="PRK07524.1"/>
    <property type="match status" value="1"/>
</dbReference>
<dbReference type="Gene3D" id="3.40.50.1220">
    <property type="entry name" value="TPP-binding domain"/>
    <property type="match status" value="1"/>
</dbReference>
<dbReference type="FunFam" id="3.40.50.970:FF:000007">
    <property type="entry name" value="Acetolactate synthase"/>
    <property type="match status" value="1"/>
</dbReference>
<dbReference type="InterPro" id="IPR012001">
    <property type="entry name" value="Thiamin_PyroP_enz_TPP-bd_dom"/>
</dbReference>
<feature type="domain" description="Thiamine pyrophosphate enzyme TPP-binding" evidence="6">
    <location>
        <begin position="386"/>
        <end position="522"/>
    </location>
</feature>
<dbReference type="SUPFAM" id="SSF52467">
    <property type="entry name" value="DHS-like NAD/FAD-binding domain"/>
    <property type="match status" value="1"/>
</dbReference>
<dbReference type="Gene3D" id="3.40.50.970">
    <property type="match status" value="2"/>
</dbReference>
<dbReference type="CDD" id="cd07035">
    <property type="entry name" value="TPP_PYR_POX_like"/>
    <property type="match status" value="1"/>
</dbReference>
<evidence type="ECO:0000256" key="2">
    <source>
        <dbReference type="ARBA" id="ARBA00007812"/>
    </source>
</evidence>
<dbReference type="GO" id="GO:0050660">
    <property type="term" value="F:flavin adenine dinucleotide binding"/>
    <property type="evidence" value="ECO:0007669"/>
    <property type="project" value="TreeGrafter"/>
</dbReference>
<dbReference type="InterPro" id="IPR000399">
    <property type="entry name" value="TPP-bd_CS"/>
</dbReference>
<dbReference type="SUPFAM" id="SSF52518">
    <property type="entry name" value="Thiamin diphosphate-binding fold (THDP-binding)"/>
    <property type="match status" value="2"/>
</dbReference>
<reference evidence="8 9" key="1">
    <citation type="submission" date="2019-03" db="EMBL/GenBank/DDBJ databases">
        <title>Arthrobacter sp. nov., an bacterium isolated from biocrust in Mu Us Desert.</title>
        <authorList>
            <person name="Lixiong L."/>
        </authorList>
    </citation>
    <scope>NUCLEOTIDE SEQUENCE [LARGE SCALE GENOMIC DNA]</scope>
    <source>
        <strain evidence="8 9">SLN-3</strain>
    </source>
</reference>
<dbReference type="AlphaFoldDB" id="A0A4R5TZJ1"/>
<protein>
    <submittedName>
        <fullName evidence="8">Thiamine pyrophosphate-binding protein</fullName>
    </submittedName>
</protein>
<evidence type="ECO:0000313" key="9">
    <source>
        <dbReference type="Proteomes" id="UP000295411"/>
    </source>
</evidence>
<keyword evidence="9" id="KW-1185">Reference proteome</keyword>
<dbReference type="PROSITE" id="PS00187">
    <property type="entry name" value="TPP_ENZYMES"/>
    <property type="match status" value="1"/>
</dbReference>
<evidence type="ECO:0000313" key="8">
    <source>
        <dbReference type="EMBL" id="TDK26601.1"/>
    </source>
</evidence>
<sequence>MSLMTGGEALVAELAEHGVDTVFGIPGTHNLAAYAALSRYGMRHVLVRHEQGAGYAADGYARSTGHPGVVLTTTGPAILNAAAAAAQAYSDSIPVLFISPGMPLRHPGRGNGLLHEIKDQGAAMASVVAYSHRVTSVEEIPLAVAQAFAAMSTGRPRPVYLEIPLDLLEESAEVGLIPPVSAGVLSAPAELVRQAGTALASAERPLLLVGGGAKGASAQVKAIAEALGAPVFATSNGKGTFPEDHVLSVGAGLQHRAVHDAVDDSDCVLAVGTELAPSDWWSGLPDFTGKLIRIDVDATSIITNAVPALALVGDSAEVLDELVQTLHGRKTDGAARARQWRTRVQEEARIEGEPWLEILAALAEVLPRDAIVAADSSMSCYYGALSNLQLFRPGAFLYPTGVGTLGFGLPAGIGAKVANPGAPVVVLQGDGGIMFTVAELATAAELGIALPVVIVDNGGFGEIRNEMADRNDPVHAVRLGHPDFPALAESLGCHGVRVNSADDLAAALKTALSSDRPTVLHIREQSRAATAMA</sequence>
<dbReference type="GO" id="GO:0030976">
    <property type="term" value="F:thiamine pyrophosphate binding"/>
    <property type="evidence" value="ECO:0007669"/>
    <property type="project" value="InterPro"/>
</dbReference>
<dbReference type="OrthoDB" id="4494979at2"/>
<dbReference type="InterPro" id="IPR012000">
    <property type="entry name" value="Thiamin_PyroP_enz_cen_dom"/>
</dbReference>
<comment type="cofactor">
    <cofactor evidence="1">
        <name>thiamine diphosphate</name>
        <dbReference type="ChEBI" id="CHEBI:58937"/>
    </cofactor>
</comment>
<dbReference type="InterPro" id="IPR045229">
    <property type="entry name" value="TPP_enz"/>
</dbReference>
<keyword evidence="3 4" id="KW-0786">Thiamine pyrophosphate</keyword>
<dbReference type="PANTHER" id="PTHR18968:SF13">
    <property type="entry name" value="ACETOLACTATE SYNTHASE CATALYTIC SUBUNIT, MITOCHONDRIAL"/>
    <property type="match status" value="1"/>
</dbReference>
<dbReference type="GO" id="GO:0005948">
    <property type="term" value="C:acetolactate synthase complex"/>
    <property type="evidence" value="ECO:0007669"/>
    <property type="project" value="TreeGrafter"/>
</dbReference>
<evidence type="ECO:0000256" key="3">
    <source>
        <dbReference type="ARBA" id="ARBA00023052"/>
    </source>
</evidence>
<dbReference type="CDD" id="cd00568">
    <property type="entry name" value="TPP_enzymes"/>
    <property type="match status" value="1"/>
</dbReference>
<dbReference type="GO" id="GO:0000287">
    <property type="term" value="F:magnesium ion binding"/>
    <property type="evidence" value="ECO:0007669"/>
    <property type="project" value="InterPro"/>
</dbReference>
<accession>A0A4R5TZJ1</accession>
<organism evidence="8 9">
    <name type="scientific">Arthrobacter crusticola</name>
    <dbReference type="NCBI Taxonomy" id="2547960"/>
    <lineage>
        <taxon>Bacteria</taxon>
        <taxon>Bacillati</taxon>
        <taxon>Actinomycetota</taxon>
        <taxon>Actinomycetes</taxon>
        <taxon>Micrococcales</taxon>
        <taxon>Micrococcaceae</taxon>
        <taxon>Arthrobacter</taxon>
    </lineage>
</organism>
<evidence type="ECO:0000259" key="7">
    <source>
        <dbReference type="Pfam" id="PF02776"/>
    </source>
</evidence>
<dbReference type="InterPro" id="IPR029035">
    <property type="entry name" value="DHS-like_NAD/FAD-binding_dom"/>
</dbReference>
<dbReference type="GO" id="GO:0009097">
    <property type="term" value="P:isoleucine biosynthetic process"/>
    <property type="evidence" value="ECO:0007669"/>
    <property type="project" value="TreeGrafter"/>
</dbReference>
<evidence type="ECO:0000256" key="1">
    <source>
        <dbReference type="ARBA" id="ARBA00001964"/>
    </source>
</evidence>
<feature type="domain" description="Thiamine pyrophosphate enzyme central" evidence="5">
    <location>
        <begin position="193"/>
        <end position="322"/>
    </location>
</feature>
<dbReference type="GO" id="GO:0003984">
    <property type="term" value="F:acetolactate synthase activity"/>
    <property type="evidence" value="ECO:0007669"/>
    <property type="project" value="TreeGrafter"/>
</dbReference>
<dbReference type="Pfam" id="PF02775">
    <property type="entry name" value="TPP_enzyme_C"/>
    <property type="match status" value="1"/>
</dbReference>
<proteinExistence type="inferred from homology"/>
<dbReference type="GO" id="GO:0009099">
    <property type="term" value="P:L-valine biosynthetic process"/>
    <property type="evidence" value="ECO:0007669"/>
    <property type="project" value="TreeGrafter"/>
</dbReference>
<dbReference type="EMBL" id="SMTK01000002">
    <property type="protein sequence ID" value="TDK26601.1"/>
    <property type="molecule type" value="Genomic_DNA"/>
</dbReference>